<dbReference type="GO" id="GO:0006935">
    <property type="term" value="P:chemotaxis"/>
    <property type="evidence" value="ECO:0007669"/>
    <property type="project" value="InterPro"/>
</dbReference>
<dbReference type="AlphaFoldDB" id="A0A347WCU5"/>
<dbReference type="OrthoDB" id="7281509at2"/>
<evidence type="ECO:0000313" key="2">
    <source>
        <dbReference type="EMBL" id="AXY22688.1"/>
    </source>
</evidence>
<sequence length="195" mass="20934">MDHARTHNGSGQEHARANAAPVMIFRVGARQYGLPAGLVVRECMPVPELLPMAVMPPHVSGWFRLGAAMVVVLDLGVLLGERTQALSQPVDLLYRPLLLCGLPGGGQVALLVDMACEVAHPATVSPGMLDGGPQGAHATGQELELELKDGSIAFMLHMSDILSRDERMRLDDLMERTRARAALWAADEGEGECRP</sequence>
<keyword evidence="3" id="KW-1185">Reference proteome</keyword>
<evidence type="ECO:0000313" key="3">
    <source>
        <dbReference type="Proteomes" id="UP000264120"/>
    </source>
</evidence>
<name>A0A347WCU5_9PROT</name>
<dbReference type="Proteomes" id="UP000264120">
    <property type="component" value="Chromosome"/>
</dbReference>
<organism evidence="2 3">
    <name type="scientific">Komagataeibacter saccharivorans</name>
    <dbReference type="NCBI Taxonomy" id="265959"/>
    <lineage>
        <taxon>Bacteria</taxon>
        <taxon>Pseudomonadati</taxon>
        <taxon>Pseudomonadota</taxon>
        <taxon>Alphaproteobacteria</taxon>
        <taxon>Acetobacterales</taxon>
        <taxon>Acetobacteraceae</taxon>
        <taxon>Komagataeibacter</taxon>
    </lineage>
</organism>
<dbReference type="KEGG" id="ksc:CD178_01927"/>
<protein>
    <submittedName>
        <fullName evidence="2">CheW-like domain protein</fullName>
    </submittedName>
</protein>
<accession>A0A347WCU5</accession>
<dbReference type="SUPFAM" id="SSF50341">
    <property type="entry name" value="CheW-like"/>
    <property type="match status" value="1"/>
</dbReference>
<dbReference type="PROSITE" id="PS50851">
    <property type="entry name" value="CHEW"/>
    <property type="match status" value="1"/>
</dbReference>
<dbReference type="Gene3D" id="2.40.50.180">
    <property type="entry name" value="CheA-289, Domain 4"/>
    <property type="match status" value="1"/>
</dbReference>
<gene>
    <name evidence="2" type="ORF">CD178_01927</name>
</gene>
<dbReference type="InterPro" id="IPR036061">
    <property type="entry name" value="CheW-like_dom_sf"/>
</dbReference>
<dbReference type="Pfam" id="PF01584">
    <property type="entry name" value="CheW"/>
    <property type="match status" value="1"/>
</dbReference>
<reference evidence="2 3" key="1">
    <citation type="submission" date="2017-08" db="EMBL/GenBank/DDBJ databases">
        <title>Complete genome sequence of Gluconacetobacter saccharivorans CV1 isolated from Fermented Vinegar.</title>
        <authorList>
            <person name="Kim S.-Y."/>
        </authorList>
    </citation>
    <scope>NUCLEOTIDE SEQUENCE [LARGE SCALE GENOMIC DNA]</scope>
    <source>
        <strain evidence="2 3">CV1</strain>
    </source>
</reference>
<dbReference type="Gene3D" id="2.30.30.40">
    <property type="entry name" value="SH3 Domains"/>
    <property type="match status" value="1"/>
</dbReference>
<dbReference type="InterPro" id="IPR002545">
    <property type="entry name" value="CheW-lke_dom"/>
</dbReference>
<dbReference type="GO" id="GO:0007165">
    <property type="term" value="P:signal transduction"/>
    <property type="evidence" value="ECO:0007669"/>
    <property type="project" value="InterPro"/>
</dbReference>
<dbReference type="RefSeq" id="WP_118962977.1">
    <property type="nucleotide sequence ID" value="NZ_CP023036.1"/>
</dbReference>
<evidence type="ECO:0000259" key="1">
    <source>
        <dbReference type="PROSITE" id="PS50851"/>
    </source>
</evidence>
<feature type="domain" description="CheW-like" evidence="1">
    <location>
        <begin position="19"/>
        <end position="167"/>
    </location>
</feature>
<dbReference type="EMBL" id="CP023036">
    <property type="protein sequence ID" value="AXY22688.1"/>
    <property type="molecule type" value="Genomic_DNA"/>
</dbReference>
<proteinExistence type="predicted"/>